<feature type="region of interest" description="Disordered" evidence="1">
    <location>
        <begin position="307"/>
        <end position="326"/>
    </location>
</feature>
<protein>
    <submittedName>
        <fullName evidence="2">Uncharacterized protein</fullName>
    </submittedName>
</protein>
<reference evidence="2" key="2">
    <citation type="journal article" date="2015" name="Data Brief">
        <title>Shoot transcriptome of the giant reed, Arundo donax.</title>
        <authorList>
            <person name="Barrero R.A."/>
            <person name="Guerrero F.D."/>
            <person name="Moolhuijzen P."/>
            <person name="Goolsby J.A."/>
            <person name="Tidwell J."/>
            <person name="Bellgard S.E."/>
            <person name="Bellgard M.I."/>
        </authorList>
    </citation>
    <scope>NUCLEOTIDE SEQUENCE</scope>
    <source>
        <tissue evidence="2">Shoot tissue taken approximately 20 cm above the soil surface</tissue>
    </source>
</reference>
<evidence type="ECO:0000256" key="1">
    <source>
        <dbReference type="SAM" id="MobiDB-lite"/>
    </source>
</evidence>
<dbReference type="AlphaFoldDB" id="A0A0A9F0Y5"/>
<name>A0A0A9F0Y5_ARUDO</name>
<accession>A0A0A9F0Y5</accession>
<evidence type="ECO:0000313" key="2">
    <source>
        <dbReference type="EMBL" id="JAE04884.1"/>
    </source>
</evidence>
<sequence length="382" mass="40803">MYRSVKISSTKPVATIARSPEPVQVVVSGDLVADLRALHAAGLRAPEAEAVQLPRLLPRAGAAKAGPRLGGRRRAVTLLGHALAPDALHGRRRVRHVAQAAPGVPARSGAPPFRRRAEVAREHAEAGRVVGCLGERGLVLLEARCRLVEVQERRRDRRVGGGVPARDAGRPAAELACVHLHDPRAALEGGVPAVGQPPAVYHRKRQRLHARILRTNPHLFCGFPGRRRLEGVGGGLEPHERLQPAQSRGGLLPHEVATYQSLQLHERLESTQGLPSQVASEGLLDHDGGLHLALLAAVARPHLRQLSGGDGGHRGPPASISHAVPRLREAPPPLLHWRYDTTAGARGITQLLAIPVPFLLAGEHLLEPRHCAAHGGVVLHSS</sequence>
<reference evidence="2" key="1">
    <citation type="submission" date="2014-09" db="EMBL/GenBank/DDBJ databases">
        <authorList>
            <person name="Magalhaes I.L.F."/>
            <person name="Oliveira U."/>
            <person name="Santos F.R."/>
            <person name="Vidigal T.H.D.A."/>
            <person name="Brescovit A.D."/>
            <person name="Santos A.J."/>
        </authorList>
    </citation>
    <scope>NUCLEOTIDE SEQUENCE</scope>
    <source>
        <tissue evidence="2">Shoot tissue taken approximately 20 cm above the soil surface</tissue>
    </source>
</reference>
<proteinExistence type="predicted"/>
<organism evidence="2">
    <name type="scientific">Arundo donax</name>
    <name type="common">Giant reed</name>
    <name type="synonym">Donax arundinaceus</name>
    <dbReference type="NCBI Taxonomy" id="35708"/>
    <lineage>
        <taxon>Eukaryota</taxon>
        <taxon>Viridiplantae</taxon>
        <taxon>Streptophyta</taxon>
        <taxon>Embryophyta</taxon>
        <taxon>Tracheophyta</taxon>
        <taxon>Spermatophyta</taxon>
        <taxon>Magnoliopsida</taxon>
        <taxon>Liliopsida</taxon>
        <taxon>Poales</taxon>
        <taxon>Poaceae</taxon>
        <taxon>PACMAD clade</taxon>
        <taxon>Arundinoideae</taxon>
        <taxon>Arundineae</taxon>
        <taxon>Arundo</taxon>
    </lineage>
</organism>
<dbReference type="EMBL" id="GBRH01193012">
    <property type="protein sequence ID" value="JAE04884.1"/>
    <property type="molecule type" value="Transcribed_RNA"/>
</dbReference>